<sequence length="381" mass="42746">MASADIVQYYDYLQLPINATLEELDTRYLDLILDLTSKHALVYATEEEVQEQLQYLDEAYAALLPIVPLGEDDIELVKEPLTMKEVQTARDRMEIPRTTIADHWHPPLPEISPSPTPSSSDSDYETDETVTEPGFEVEETEGNIFEVPDRAVIVHSVNCQGVWGIGVAAALKKAFPQAYSIYRAHCKRAEKPLDLIGTCLLIPPQRQDYAHKKEKIKDGDGPKASFPPESIVFDKRRWIACLFTSIGYGKLNMATNNPGKGSREGILINTRYALEELRTQLEIFGPSNFDERTSWRTDDDKPGEIWSVKFNSGAFGVPWEETREILEQEFAGFERPWTVVEKTIQADAQPEKVGKGGSLESSEGSAHVRLRLTLGKKSTSA</sequence>
<gene>
    <name evidence="9" type="ORF">EDD36DRAFT_69812</name>
</gene>
<evidence type="ECO:0000313" key="10">
    <source>
        <dbReference type="Proteomes" id="UP001203852"/>
    </source>
</evidence>
<evidence type="ECO:0000256" key="4">
    <source>
        <dbReference type="ARBA" id="ARBA00019744"/>
    </source>
</evidence>
<comment type="caution">
    <text evidence="9">The sequence shown here is derived from an EMBL/GenBank/DDBJ whole genome shotgun (WGS) entry which is preliminary data.</text>
</comment>
<dbReference type="GO" id="GO:0140291">
    <property type="term" value="P:peptidyl-glutamate ADP-deribosylation"/>
    <property type="evidence" value="ECO:0007669"/>
    <property type="project" value="TreeGrafter"/>
</dbReference>
<comment type="catalytic activity">
    <reaction evidence="6">
        <text>ADP-alpha-D-ribose 1''-phosphate + H2O = ADP-D-ribose + phosphate</text>
        <dbReference type="Rhea" id="RHEA:25029"/>
        <dbReference type="ChEBI" id="CHEBI:15377"/>
        <dbReference type="ChEBI" id="CHEBI:43474"/>
        <dbReference type="ChEBI" id="CHEBI:57967"/>
        <dbReference type="ChEBI" id="CHEBI:58753"/>
        <dbReference type="EC" id="3.1.3.84"/>
    </reaction>
</comment>
<comment type="similarity">
    <text evidence="2">Belongs to the POA1 family.</text>
</comment>
<protein>
    <recommendedName>
        <fullName evidence="4">ADP-ribose 1''-phosphate phosphatase</fullName>
        <ecNumber evidence="3">3.1.3.84</ecNumber>
    </recommendedName>
</protein>
<name>A0AAN6DMM3_9EURO</name>
<accession>A0AAN6DMM3</accession>
<dbReference type="PANTHER" id="PTHR12521">
    <property type="entry name" value="PROTEIN C6ORF130"/>
    <property type="match status" value="1"/>
</dbReference>
<dbReference type="EC" id="3.1.3.84" evidence="3"/>
<keyword evidence="5" id="KW-0904">Protein phosphatase</keyword>
<dbReference type="PANTHER" id="PTHR12521:SF0">
    <property type="entry name" value="ADP-RIBOSE GLYCOHYDROLASE OARD1"/>
    <property type="match status" value="1"/>
</dbReference>
<dbReference type="AlphaFoldDB" id="A0AAN6DMM3"/>
<dbReference type="Gene3D" id="3.40.220.10">
    <property type="entry name" value="Leucine Aminopeptidase, subunit E, domain 1"/>
    <property type="match status" value="1"/>
</dbReference>
<dbReference type="SUPFAM" id="SSF52949">
    <property type="entry name" value="Macro domain-like"/>
    <property type="match status" value="1"/>
</dbReference>
<dbReference type="InterPro" id="IPR002589">
    <property type="entry name" value="Macro_dom"/>
</dbReference>
<reference evidence="9" key="1">
    <citation type="journal article" date="2022" name="bioRxiv">
        <title>Deciphering the potential niche of two novel black yeast fungi from a biological soil crust based on their genomes, phenotypes, and melanin regulation.</title>
        <authorList>
            <consortium name="DOE Joint Genome Institute"/>
            <person name="Carr E.C."/>
            <person name="Barton Q."/>
            <person name="Grambo S."/>
            <person name="Sullivan M."/>
            <person name="Renfro C.M."/>
            <person name="Kuo A."/>
            <person name="Pangilinan J."/>
            <person name="Lipzen A."/>
            <person name="Keymanesh K."/>
            <person name="Savage E."/>
            <person name="Barry K."/>
            <person name="Grigoriev I.V."/>
            <person name="Riekhof W.R."/>
            <person name="Harris S.S."/>
        </authorList>
    </citation>
    <scope>NUCLEOTIDE SEQUENCE</scope>
    <source>
        <strain evidence="9">JF 03-4F</strain>
    </source>
</reference>
<evidence type="ECO:0000256" key="1">
    <source>
        <dbReference type="ARBA" id="ARBA00002432"/>
    </source>
</evidence>
<feature type="region of interest" description="Disordered" evidence="7">
    <location>
        <begin position="345"/>
        <end position="381"/>
    </location>
</feature>
<feature type="region of interest" description="Disordered" evidence="7">
    <location>
        <begin position="98"/>
        <end position="127"/>
    </location>
</feature>
<comment type="function">
    <text evidence="1">Highly specific phosphatase involved in the metabolism of ADP-ribose 1''-phosphate (Appr1p) which is produced as a consequence of tRNA splicing.</text>
</comment>
<dbReference type="InterPro" id="IPR043472">
    <property type="entry name" value="Macro_dom-like"/>
</dbReference>
<organism evidence="9 10">
    <name type="scientific">Exophiala viscosa</name>
    <dbReference type="NCBI Taxonomy" id="2486360"/>
    <lineage>
        <taxon>Eukaryota</taxon>
        <taxon>Fungi</taxon>
        <taxon>Dikarya</taxon>
        <taxon>Ascomycota</taxon>
        <taxon>Pezizomycotina</taxon>
        <taxon>Eurotiomycetes</taxon>
        <taxon>Chaetothyriomycetidae</taxon>
        <taxon>Chaetothyriales</taxon>
        <taxon>Herpotrichiellaceae</taxon>
        <taxon>Exophiala</taxon>
    </lineage>
</organism>
<proteinExistence type="inferred from homology"/>
<evidence type="ECO:0000256" key="6">
    <source>
        <dbReference type="ARBA" id="ARBA00034427"/>
    </source>
</evidence>
<evidence type="ECO:0000256" key="5">
    <source>
        <dbReference type="ARBA" id="ARBA00022912"/>
    </source>
</evidence>
<dbReference type="GO" id="GO:0004721">
    <property type="term" value="F:phosphoprotein phosphatase activity"/>
    <property type="evidence" value="ECO:0007669"/>
    <property type="project" value="UniProtKB-KW"/>
</dbReference>
<evidence type="ECO:0000256" key="2">
    <source>
        <dbReference type="ARBA" id="ARBA00006575"/>
    </source>
</evidence>
<keyword evidence="5" id="KW-0378">Hydrolase</keyword>
<evidence type="ECO:0000259" key="8">
    <source>
        <dbReference type="Pfam" id="PF01661"/>
    </source>
</evidence>
<dbReference type="Proteomes" id="UP001203852">
    <property type="component" value="Unassembled WGS sequence"/>
</dbReference>
<feature type="domain" description="Macro" evidence="8">
    <location>
        <begin position="154"/>
        <end position="203"/>
    </location>
</feature>
<keyword evidence="10" id="KW-1185">Reference proteome</keyword>
<dbReference type="EMBL" id="MU404360">
    <property type="protein sequence ID" value="KAI1609390.1"/>
    <property type="molecule type" value="Genomic_DNA"/>
</dbReference>
<evidence type="ECO:0000256" key="7">
    <source>
        <dbReference type="SAM" id="MobiDB-lite"/>
    </source>
</evidence>
<feature type="compositionally biased region" description="Pro residues" evidence="7">
    <location>
        <begin position="106"/>
        <end position="116"/>
    </location>
</feature>
<dbReference type="Pfam" id="PF01661">
    <property type="entry name" value="Macro"/>
    <property type="match status" value="1"/>
</dbReference>
<evidence type="ECO:0000313" key="9">
    <source>
        <dbReference type="EMBL" id="KAI1609390.1"/>
    </source>
</evidence>
<dbReference type="InterPro" id="IPR050892">
    <property type="entry name" value="ADP-ribose_metab_enzymes"/>
</dbReference>
<evidence type="ECO:0000256" key="3">
    <source>
        <dbReference type="ARBA" id="ARBA00012983"/>
    </source>
</evidence>